<dbReference type="Proteomes" id="UP000276133">
    <property type="component" value="Unassembled WGS sequence"/>
</dbReference>
<proteinExistence type="predicted"/>
<organism evidence="1 2">
    <name type="scientific">Brachionus plicatilis</name>
    <name type="common">Marine rotifer</name>
    <name type="synonym">Brachionus muelleri</name>
    <dbReference type="NCBI Taxonomy" id="10195"/>
    <lineage>
        <taxon>Eukaryota</taxon>
        <taxon>Metazoa</taxon>
        <taxon>Spiralia</taxon>
        <taxon>Gnathifera</taxon>
        <taxon>Rotifera</taxon>
        <taxon>Eurotatoria</taxon>
        <taxon>Monogononta</taxon>
        <taxon>Pseudotrocha</taxon>
        <taxon>Ploima</taxon>
        <taxon>Brachionidae</taxon>
        <taxon>Brachionus</taxon>
    </lineage>
</organism>
<dbReference type="EMBL" id="REGN01007135">
    <property type="protein sequence ID" value="RNA07177.1"/>
    <property type="molecule type" value="Genomic_DNA"/>
</dbReference>
<gene>
    <name evidence="1" type="ORF">BpHYR1_019653</name>
</gene>
<evidence type="ECO:0000313" key="1">
    <source>
        <dbReference type="EMBL" id="RNA07177.1"/>
    </source>
</evidence>
<dbReference type="AlphaFoldDB" id="A0A3M7Q6W6"/>
<comment type="caution">
    <text evidence="1">The sequence shown here is derived from an EMBL/GenBank/DDBJ whole genome shotgun (WGS) entry which is preliminary data.</text>
</comment>
<accession>A0A3M7Q6W6</accession>
<protein>
    <submittedName>
        <fullName evidence="1">Uncharacterized protein</fullName>
    </submittedName>
</protein>
<sequence>MSGPMDFISFEARLDAPEGVGTNFFEPIFSYYQVADCQALESAVWYLCEQILFEQKCVDCPGDVGFESFGKQAVVLIDANYVI</sequence>
<evidence type="ECO:0000313" key="2">
    <source>
        <dbReference type="Proteomes" id="UP000276133"/>
    </source>
</evidence>
<keyword evidence="2" id="KW-1185">Reference proteome</keyword>
<name>A0A3M7Q6W6_BRAPC</name>
<reference evidence="1 2" key="1">
    <citation type="journal article" date="2018" name="Sci. Rep.">
        <title>Genomic signatures of local adaptation to the degree of environmental predictability in rotifers.</title>
        <authorList>
            <person name="Franch-Gras L."/>
            <person name="Hahn C."/>
            <person name="Garcia-Roger E.M."/>
            <person name="Carmona M.J."/>
            <person name="Serra M."/>
            <person name="Gomez A."/>
        </authorList>
    </citation>
    <scope>NUCLEOTIDE SEQUENCE [LARGE SCALE GENOMIC DNA]</scope>
    <source>
        <strain evidence="1">HYR1</strain>
    </source>
</reference>